<dbReference type="PANTHER" id="PTHR36113:SF6">
    <property type="entry name" value="FOSFOMYCIN RESISTANCE PROTEIN FOSX"/>
    <property type="match status" value="1"/>
</dbReference>
<dbReference type="InterPro" id="IPR051332">
    <property type="entry name" value="Fosfomycin_Res_Enzymes"/>
</dbReference>
<evidence type="ECO:0000313" key="3">
    <source>
        <dbReference type="EMBL" id="MBC8597014.1"/>
    </source>
</evidence>
<comment type="caution">
    <text evidence="3">The sequence shown here is derived from an EMBL/GenBank/DDBJ whole genome shotgun (WGS) entry which is preliminary data.</text>
</comment>
<evidence type="ECO:0000256" key="1">
    <source>
        <dbReference type="ARBA" id="ARBA00022723"/>
    </source>
</evidence>
<dbReference type="RefSeq" id="WP_178347423.1">
    <property type="nucleotide sequence ID" value="NZ_JACRTE010000012.1"/>
</dbReference>
<reference evidence="3" key="1">
    <citation type="submission" date="2020-08" db="EMBL/GenBank/DDBJ databases">
        <title>Genome public.</title>
        <authorList>
            <person name="Liu C."/>
            <person name="Sun Q."/>
        </authorList>
    </citation>
    <scope>NUCLEOTIDE SEQUENCE</scope>
    <source>
        <strain evidence="3">NSJ-50</strain>
    </source>
</reference>
<dbReference type="Gene3D" id="3.10.180.10">
    <property type="entry name" value="2,3-Dihydroxybiphenyl 1,2-Dioxygenase, domain 1"/>
    <property type="match status" value="1"/>
</dbReference>
<gene>
    <name evidence="3" type="ORF">H8706_09060</name>
</gene>
<dbReference type="InterPro" id="IPR029068">
    <property type="entry name" value="Glyas_Bleomycin-R_OHBP_Dase"/>
</dbReference>
<dbReference type="PANTHER" id="PTHR36113">
    <property type="entry name" value="LYASE, PUTATIVE-RELATED-RELATED"/>
    <property type="match status" value="1"/>
</dbReference>
<dbReference type="SUPFAM" id="SSF54593">
    <property type="entry name" value="Glyoxalase/Bleomycin resistance protein/Dihydroxybiphenyl dioxygenase"/>
    <property type="match status" value="1"/>
</dbReference>
<protein>
    <submittedName>
        <fullName evidence="3">VOC family protein</fullName>
    </submittedName>
</protein>
<keyword evidence="1" id="KW-0479">Metal-binding</keyword>
<sequence length="128" mass="14375">MKIGIEHIAIYAKDTKKLSDWYKNLFDGEIVYDNKKGTYFVAFSDKSMIEFCTADSENVPTALTVPGIRHIAFSVEPDEFDALVKKVTETGAEILKDAVVNEKGIGTMFFRDIEGNILHLISRKTPLV</sequence>
<dbReference type="Proteomes" id="UP000647416">
    <property type="component" value="Unassembled WGS sequence"/>
</dbReference>
<dbReference type="Pfam" id="PF00903">
    <property type="entry name" value="Glyoxalase"/>
    <property type="match status" value="1"/>
</dbReference>
<dbReference type="AlphaFoldDB" id="A0A926IT35"/>
<dbReference type="EMBL" id="JACRTE010000012">
    <property type="protein sequence ID" value="MBC8597014.1"/>
    <property type="molecule type" value="Genomic_DNA"/>
</dbReference>
<keyword evidence="4" id="KW-1185">Reference proteome</keyword>
<feature type="domain" description="VOC" evidence="2">
    <location>
        <begin position="4"/>
        <end position="123"/>
    </location>
</feature>
<evidence type="ECO:0000259" key="2">
    <source>
        <dbReference type="PROSITE" id="PS51819"/>
    </source>
</evidence>
<dbReference type="InterPro" id="IPR004360">
    <property type="entry name" value="Glyas_Fos-R_dOase_dom"/>
</dbReference>
<evidence type="ECO:0000313" key="4">
    <source>
        <dbReference type="Proteomes" id="UP000647416"/>
    </source>
</evidence>
<proteinExistence type="predicted"/>
<organism evidence="3 4">
    <name type="scientific">Qingrenia yutianensis</name>
    <dbReference type="NCBI Taxonomy" id="2763676"/>
    <lineage>
        <taxon>Bacteria</taxon>
        <taxon>Bacillati</taxon>
        <taxon>Bacillota</taxon>
        <taxon>Clostridia</taxon>
        <taxon>Eubacteriales</taxon>
        <taxon>Oscillospiraceae</taxon>
        <taxon>Qingrenia</taxon>
    </lineage>
</organism>
<dbReference type="PROSITE" id="PS51819">
    <property type="entry name" value="VOC"/>
    <property type="match status" value="1"/>
</dbReference>
<name>A0A926IT35_9FIRM</name>
<dbReference type="InterPro" id="IPR037523">
    <property type="entry name" value="VOC_core"/>
</dbReference>
<dbReference type="GO" id="GO:0046872">
    <property type="term" value="F:metal ion binding"/>
    <property type="evidence" value="ECO:0007669"/>
    <property type="project" value="UniProtKB-KW"/>
</dbReference>
<accession>A0A926IT35</accession>